<keyword evidence="1" id="KW-1133">Transmembrane helix</keyword>
<evidence type="ECO:0000313" key="3">
    <source>
        <dbReference type="Proteomes" id="UP000694941"/>
    </source>
</evidence>
<dbReference type="GeneID" id="106473942"/>
<evidence type="ECO:0000313" key="4">
    <source>
        <dbReference type="RefSeq" id="XP_022258040.1"/>
    </source>
</evidence>
<feature type="transmembrane region" description="Helical" evidence="1">
    <location>
        <begin position="149"/>
        <end position="175"/>
    </location>
</feature>
<dbReference type="InterPro" id="IPR001507">
    <property type="entry name" value="ZP_dom"/>
</dbReference>
<accession>A0ABM1TQ84</accession>
<protein>
    <submittedName>
        <fullName evidence="4">Uncharacterized protein LOC106473942</fullName>
    </submittedName>
</protein>
<dbReference type="Proteomes" id="UP000694941">
    <property type="component" value="Unplaced"/>
</dbReference>
<dbReference type="RefSeq" id="XP_022258040.1">
    <property type="nucleotide sequence ID" value="XM_022402332.1"/>
</dbReference>
<reference evidence="4" key="1">
    <citation type="submission" date="2025-08" db="UniProtKB">
        <authorList>
            <consortium name="RefSeq"/>
        </authorList>
    </citation>
    <scope>IDENTIFICATION</scope>
    <source>
        <tissue evidence="4">Muscle</tissue>
    </source>
</reference>
<gene>
    <name evidence="4" type="primary">LOC106473942</name>
</gene>
<proteinExistence type="predicted"/>
<feature type="domain" description="ZP" evidence="2">
    <location>
        <begin position="1"/>
        <end position="91"/>
    </location>
</feature>
<keyword evidence="1" id="KW-0812">Transmembrane</keyword>
<keyword evidence="3" id="KW-1185">Reference proteome</keyword>
<dbReference type="PROSITE" id="PS51034">
    <property type="entry name" value="ZP_2"/>
    <property type="match status" value="1"/>
</dbReference>
<evidence type="ECO:0000259" key="2">
    <source>
        <dbReference type="PROSITE" id="PS51034"/>
    </source>
</evidence>
<organism evidence="3 4">
    <name type="scientific">Limulus polyphemus</name>
    <name type="common">Atlantic horseshoe crab</name>
    <dbReference type="NCBI Taxonomy" id="6850"/>
    <lineage>
        <taxon>Eukaryota</taxon>
        <taxon>Metazoa</taxon>
        <taxon>Ecdysozoa</taxon>
        <taxon>Arthropoda</taxon>
        <taxon>Chelicerata</taxon>
        <taxon>Merostomata</taxon>
        <taxon>Xiphosura</taxon>
        <taxon>Limulidae</taxon>
        <taxon>Limulus</taxon>
    </lineage>
</organism>
<keyword evidence="1" id="KW-0472">Membrane</keyword>
<sequence>MPGLNVWQKPIKMSLCMNKTHTDIGCCPVDLSISDKVYVDDQSRTTGDYYLYVPFRVFRFLDGSRVSFSCNVIICQDNCPSADCGEFMGMSYGRKKRDITDNSRYQVMSVSRDVTVLDDVTSRTVHAKTTSIEKLEDSKTETAALSVHFTWLLGGATIATTLFFSLALNVYFIFIAKRNSSVSEKTNEHGKTDCCSSLKTRKTEINYPPRRTQRPLFD</sequence>
<name>A0ABM1TQ84_LIMPO</name>
<evidence type="ECO:0000256" key="1">
    <source>
        <dbReference type="SAM" id="Phobius"/>
    </source>
</evidence>